<dbReference type="KEGG" id="bmic:BMR1_03g01760"/>
<proteinExistence type="predicted"/>
<evidence type="ECO:0000313" key="1">
    <source>
        <dbReference type="EMBL" id="CTQ40951.1"/>
    </source>
</evidence>
<dbReference type="AlphaFoldDB" id="A0A0K3ATS8"/>
<evidence type="ECO:0000313" key="2">
    <source>
        <dbReference type="Proteomes" id="UP000002899"/>
    </source>
</evidence>
<sequence length="64" mass="7072">MVCVLMIHTFKLDVVVGRLYVKLYSACRGTPECYRDRSLVFGVGNFCKLLTTSLPAVHVGVSHA</sequence>
<reference evidence="1 2" key="2">
    <citation type="journal article" date="2013" name="PLoS ONE">
        <title>Whole genome mapping and re-organization of the nuclear and mitochondrial genomes of Babesia microti isolates.</title>
        <authorList>
            <person name="Cornillot E."/>
            <person name="Dassouli A."/>
            <person name="Garg A."/>
            <person name="Pachikara N."/>
            <person name="Randazzo S."/>
            <person name="Depoix D."/>
            <person name="Carcy B."/>
            <person name="Delbecq S."/>
            <person name="Frutos R."/>
            <person name="Silva J.C."/>
            <person name="Sutton R."/>
            <person name="Krause P.J."/>
            <person name="Mamoun C.B."/>
        </authorList>
    </citation>
    <scope>NUCLEOTIDE SEQUENCE [LARGE SCALE GENOMIC DNA]</scope>
    <source>
        <strain evidence="1 2">RI</strain>
    </source>
</reference>
<dbReference type="RefSeq" id="XP_012648962.1">
    <property type="nucleotide sequence ID" value="XM_012793508.1"/>
</dbReference>
<organism evidence="1 2">
    <name type="scientific">Babesia microti (strain RI)</name>
    <dbReference type="NCBI Taxonomy" id="1133968"/>
    <lineage>
        <taxon>Eukaryota</taxon>
        <taxon>Sar</taxon>
        <taxon>Alveolata</taxon>
        <taxon>Apicomplexa</taxon>
        <taxon>Aconoidasida</taxon>
        <taxon>Piroplasmida</taxon>
        <taxon>Babesiidae</taxon>
        <taxon>Babesia</taxon>
    </lineage>
</organism>
<dbReference type="Proteomes" id="UP000002899">
    <property type="component" value="Chromosome III"/>
</dbReference>
<dbReference type="VEuPathDB" id="PiroplasmaDB:BMR1_03g01760"/>
<name>A0A0K3ATS8_BABMR</name>
<accession>A0A0K3ATS8</accession>
<reference evidence="1 2" key="3">
    <citation type="journal article" date="2016" name="Sci. Rep.">
        <title>Genome-wide diversity and gene expression profiling of Babesia microti isolates identify polymorphic genes that mediate host-pathogen interactions.</title>
        <authorList>
            <person name="Silva J.C."/>
            <person name="Cornillot E."/>
            <person name="McCracken C."/>
            <person name="Usmani-Brown S."/>
            <person name="Dwivedi A."/>
            <person name="Ifeonu O.O."/>
            <person name="Crabtree J."/>
            <person name="Gotia H.T."/>
            <person name="Virji A.Z."/>
            <person name="Reynes C."/>
            <person name="Colinge J."/>
            <person name="Kumar V."/>
            <person name="Lawres L."/>
            <person name="Pazzi J.E."/>
            <person name="Pablo J.V."/>
            <person name="Hung C."/>
            <person name="Brancato J."/>
            <person name="Kumari P."/>
            <person name="Orvis J."/>
            <person name="Tretina K."/>
            <person name="Chibucos M."/>
            <person name="Ott S."/>
            <person name="Sadzewicz L."/>
            <person name="Sengamalay N."/>
            <person name="Shetty A.C."/>
            <person name="Su Q."/>
            <person name="Tallon L."/>
            <person name="Fraser C.M."/>
            <person name="Frutos R."/>
            <person name="Molina D.M."/>
            <person name="Krause P.J."/>
            <person name="Ben Mamoun C."/>
        </authorList>
    </citation>
    <scope>NUCLEOTIDE SEQUENCE [LARGE SCALE GENOMIC DNA]</scope>
    <source>
        <strain evidence="1 2">RI</strain>
    </source>
</reference>
<keyword evidence="2" id="KW-1185">Reference proteome</keyword>
<protein>
    <submittedName>
        <fullName evidence="1">Uncharacterized protein</fullName>
    </submittedName>
</protein>
<dbReference type="EMBL" id="LN871598">
    <property type="protein sequence ID" value="CTQ40951.1"/>
    <property type="molecule type" value="Genomic_DNA"/>
</dbReference>
<reference evidence="1 2" key="1">
    <citation type="journal article" date="2012" name="Nucleic Acids Res.">
        <title>Sequencing of the smallest Apicomplexan genome from the human pathogen Babesia microti.</title>
        <authorList>
            <person name="Cornillot E."/>
            <person name="Hadj-Kaddour K."/>
            <person name="Dassouli A."/>
            <person name="Noel B."/>
            <person name="Ranwez V."/>
            <person name="Vacherie B."/>
            <person name="Augagneur Y."/>
            <person name="Bres V."/>
            <person name="Duclos A."/>
            <person name="Randazzo S."/>
            <person name="Carcy B."/>
            <person name="Debierre-Grockiego F."/>
            <person name="Delbecq S."/>
            <person name="Moubri-Menage K."/>
            <person name="Shams-Eldin H."/>
            <person name="Usmani-Brown S."/>
            <person name="Bringaud F."/>
            <person name="Wincker P."/>
            <person name="Vivares C.P."/>
            <person name="Schwarz R.T."/>
            <person name="Schetters T.P."/>
            <person name="Krause P.J."/>
            <person name="Gorenflot A."/>
            <person name="Berry V."/>
            <person name="Barbe V."/>
            <person name="Ben Mamoun C."/>
        </authorList>
    </citation>
    <scope>NUCLEOTIDE SEQUENCE [LARGE SCALE GENOMIC DNA]</scope>
    <source>
        <strain evidence="1 2">RI</strain>
    </source>
</reference>
<gene>
    <name evidence="1" type="ORF">BMR1_03g01760</name>
</gene>
<dbReference type="GeneID" id="24424987"/>